<dbReference type="GO" id="GO:0005737">
    <property type="term" value="C:cytoplasm"/>
    <property type="evidence" value="ECO:0007669"/>
    <property type="project" value="TreeGrafter"/>
</dbReference>
<dbReference type="GO" id="GO:0007165">
    <property type="term" value="P:signal transduction"/>
    <property type="evidence" value="ECO:0007669"/>
    <property type="project" value="TreeGrafter"/>
</dbReference>
<dbReference type="EMBL" id="BEXD01002713">
    <property type="protein sequence ID" value="GBB99168.1"/>
    <property type="molecule type" value="Genomic_DNA"/>
</dbReference>
<protein>
    <recommendedName>
        <fullName evidence="1">Protein kinase domain-containing protein</fullName>
    </recommendedName>
</protein>
<dbReference type="InterPro" id="IPR011009">
    <property type="entry name" value="Kinase-like_dom_sf"/>
</dbReference>
<dbReference type="InterPro" id="IPR050167">
    <property type="entry name" value="Ser_Thr_protein_kinase"/>
</dbReference>
<evidence type="ECO:0000313" key="3">
    <source>
        <dbReference type="Proteomes" id="UP000247702"/>
    </source>
</evidence>
<evidence type="ECO:0000259" key="1">
    <source>
        <dbReference type="PROSITE" id="PS50011"/>
    </source>
</evidence>
<organism evidence="2 3">
    <name type="scientific">Rhizophagus clarus</name>
    <dbReference type="NCBI Taxonomy" id="94130"/>
    <lineage>
        <taxon>Eukaryota</taxon>
        <taxon>Fungi</taxon>
        <taxon>Fungi incertae sedis</taxon>
        <taxon>Mucoromycota</taxon>
        <taxon>Glomeromycotina</taxon>
        <taxon>Glomeromycetes</taxon>
        <taxon>Glomerales</taxon>
        <taxon>Glomeraceae</taxon>
        <taxon>Rhizophagus</taxon>
    </lineage>
</organism>
<dbReference type="PANTHER" id="PTHR23257">
    <property type="entry name" value="SERINE-THREONINE PROTEIN KINASE"/>
    <property type="match status" value="1"/>
</dbReference>
<dbReference type="PANTHER" id="PTHR23257:SF963">
    <property type="entry name" value="AT08303P"/>
    <property type="match status" value="1"/>
</dbReference>
<sequence>MNQLINLSNDTSLINLLISPSSNISSINLLINSSNNISSINLTLNTLKPKSNYKLKICNECGQKRKFSNEIQHICDLCSRVKLGSLSGNKVVDDFIRLKTTTSKVNKYYGITQHPVTLNFMIITNYYESGDLSHFIINDFFNITWVDKLIKLYFMISGLERIHDANIIHKDYHSGNIFIDGLLGVTGDLGLSKSSLVDDEDNEIYGIIPYVAPEVLQGHKYTKASDIYSFGMIMWELMTGRRPFWDKSHDMDLIIKKCDGLRPPIVTNAPKGYIKLMKMLAF</sequence>
<accession>A0A2Z6S503</accession>
<gene>
    <name evidence="2" type="ORF">RclHR1_03440001</name>
</gene>
<feature type="domain" description="Protein kinase" evidence="1">
    <location>
        <begin position="1"/>
        <end position="282"/>
    </location>
</feature>
<dbReference type="Pfam" id="PF07714">
    <property type="entry name" value="PK_Tyr_Ser-Thr"/>
    <property type="match status" value="1"/>
</dbReference>
<keyword evidence="3" id="KW-1185">Reference proteome</keyword>
<comment type="caution">
    <text evidence="2">The sequence shown here is derived from an EMBL/GenBank/DDBJ whole genome shotgun (WGS) entry which is preliminary data.</text>
</comment>
<dbReference type="Proteomes" id="UP000247702">
    <property type="component" value="Unassembled WGS sequence"/>
</dbReference>
<dbReference type="SUPFAM" id="SSF56112">
    <property type="entry name" value="Protein kinase-like (PK-like)"/>
    <property type="match status" value="1"/>
</dbReference>
<dbReference type="InterPro" id="IPR000719">
    <property type="entry name" value="Prot_kinase_dom"/>
</dbReference>
<dbReference type="AlphaFoldDB" id="A0A2Z6S503"/>
<dbReference type="Gene3D" id="1.10.510.10">
    <property type="entry name" value="Transferase(Phosphotransferase) domain 1"/>
    <property type="match status" value="1"/>
</dbReference>
<reference evidence="2 3" key="1">
    <citation type="submission" date="2017-11" db="EMBL/GenBank/DDBJ databases">
        <title>The genome of Rhizophagus clarus HR1 reveals common genetic basis of auxotrophy among arbuscular mycorrhizal fungi.</title>
        <authorList>
            <person name="Kobayashi Y."/>
        </authorList>
    </citation>
    <scope>NUCLEOTIDE SEQUENCE [LARGE SCALE GENOMIC DNA]</scope>
    <source>
        <strain evidence="2 3">HR1</strain>
    </source>
</reference>
<evidence type="ECO:0000313" key="2">
    <source>
        <dbReference type="EMBL" id="GBB99168.1"/>
    </source>
</evidence>
<name>A0A2Z6S503_9GLOM</name>
<proteinExistence type="predicted"/>
<dbReference type="STRING" id="94130.A0A2Z6S503"/>
<dbReference type="PROSITE" id="PS50011">
    <property type="entry name" value="PROTEIN_KINASE_DOM"/>
    <property type="match status" value="1"/>
</dbReference>
<dbReference type="GO" id="GO:0005524">
    <property type="term" value="F:ATP binding"/>
    <property type="evidence" value="ECO:0007669"/>
    <property type="project" value="InterPro"/>
</dbReference>
<dbReference type="GO" id="GO:0004672">
    <property type="term" value="F:protein kinase activity"/>
    <property type="evidence" value="ECO:0007669"/>
    <property type="project" value="InterPro"/>
</dbReference>
<dbReference type="InterPro" id="IPR001245">
    <property type="entry name" value="Ser-Thr/Tyr_kinase_cat_dom"/>
</dbReference>